<dbReference type="InterPro" id="IPR046341">
    <property type="entry name" value="SET_dom_sf"/>
</dbReference>
<dbReference type="Proteomes" id="UP000799750">
    <property type="component" value="Unassembled WGS sequence"/>
</dbReference>
<dbReference type="Pfam" id="PF00856">
    <property type="entry name" value="SET"/>
    <property type="match status" value="1"/>
</dbReference>
<feature type="domain" description="SET" evidence="2">
    <location>
        <begin position="55"/>
        <end position="202"/>
    </location>
</feature>
<dbReference type="SUPFAM" id="SSF82199">
    <property type="entry name" value="SET domain"/>
    <property type="match status" value="1"/>
</dbReference>
<dbReference type="Gene3D" id="2.170.270.10">
    <property type="entry name" value="SET domain"/>
    <property type="match status" value="1"/>
</dbReference>
<keyword evidence="4" id="KW-1185">Reference proteome</keyword>
<gene>
    <name evidence="3" type="ORF">BU16DRAFT_565312</name>
</gene>
<evidence type="ECO:0000313" key="3">
    <source>
        <dbReference type="EMBL" id="KAF2491613.1"/>
    </source>
</evidence>
<organism evidence="3 4">
    <name type="scientific">Lophium mytilinum</name>
    <dbReference type="NCBI Taxonomy" id="390894"/>
    <lineage>
        <taxon>Eukaryota</taxon>
        <taxon>Fungi</taxon>
        <taxon>Dikarya</taxon>
        <taxon>Ascomycota</taxon>
        <taxon>Pezizomycotina</taxon>
        <taxon>Dothideomycetes</taxon>
        <taxon>Pleosporomycetidae</taxon>
        <taxon>Mytilinidiales</taxon>
        <taxon>Mytilinidiaceae</taxon>
        <taxon>Lophium</taxon>
    </lineage>
</organism>
<protein>
    <recommendedName>
        <fullName evidence="2">SET domain-containing protein</fullName>
    </recommendedName>
</protein>
<accession>A0A6A6QIX4</accession>
<reference evidence="3" key="1">
    <citation type="journal article" date="2020" name="Stud. Mycol.">
        <title>101 Dothideomycetes genomes: a test case for predicting lifestyles and emergence of pathogens.</title>
        <authorList>
            <person name="Haridas S."/>
            <person name="Albert R."/>
            <person name="Binder M."/>
            <person name="Bloem J."/>
            <person name="Labutti K."/>
            <person name="Salamov A."/>
            <person name="Andreopoulos B."/>
            <person name="Baker S."/>
            <person name="Barry K."/>
            <person name="Bills G."/>
            <person name="Bluhm B."/>
            <person name="Cannon C."/>
            <person name="Castanera R."/>
            <person name="Culley D."/>
            <person name="Daum C."/>
            <person name="Ezra D."/>
            <person name="Gonzalez J."/>
            <person name="Henrissat B."/>
            <person name="Kuo A."/>
            <person name="Liang C."/>
            <person name="Lipzen A."/>
            <person name="Lutzoni F."/>
            <person name="Magnuson J."/>
            <person name="Mondo S."/>
            <person name="Nolan M."/>
            <person name="Ohm R."/>
            <person name="Pangilinan J."/>
            <person name="Park H.-J."/>
            <person name="Ramirez L."/>
            <person name="Alfaro M."/>
            <person name="Sun H."/>
            <person name="Tritt A."/>
            <person name="Yoshinaga Y."/>
            <person name="Zwiers L.-H."/>
            <person name="Turgeon B."/>
            <person name="Goodwin S."/>
            <person name="Spatafora J."/>
            <person name="Crous P."/>
            <person name="Grigoriev I."/>
        </authorList>
    </citation>
    <scope>NUCLEOTIDE SEQUENCE</scope>
    <source>
        <strain evidence="3">CBS 269.34</strain>
    </source>
</reference>
<evidence type="ECO:0000259" key="2">
    <source>
        <dbReference type="Pfam" id="PF00856"/>
    </source>
</evidence>
<sequence>MDENDLNSPQMRDVISIVTEIRRAKSYYAAGLPRYFHQAKAASLYQIGDPATGQGQGVFAKRFIKAGTRIICGKPDMIVPKSGSGGSSFGDIFPAFQALSPANKARFLALPSSAATIRGIRDRTTYYAASLEARKYLDEITDLHSKWARNAQNFAPYPGEALNLDFAHVKHACLPNILPFNDGEGVFTVLVLKDIAAGEEFTRTKVGPLGTLSQRRNELADLDITCSCPACDMTTAFSREFEIRQCKIQRLATATGTAGRLQIAKVAPSLAGYPQGSDGEQSADVSGHGPSGPVVAGEGFPSSELQAGRRSTREAWVQRYKWDMERARMDLFVYPPGHKQYEGGKRFMAMYNMQMAKDAASRKA</sequence>
<proteinExistence type="predicted"/>
<dbReference type="InterPro" id="IPR001214">
    <property type="entry name" value="SET_dom"/>
</dbReference>
<dbReference type="OrthoDB" id="265717at2759"/>
<dbReference type="PANTHER" id="PTHR47332">
    <property type="entry name" value="SET DOMAIN-CONTAINING PROTEIN 5"/>
    <property type="match status" value="1"/>
</dbReference>
<dbReference type="AlphaFoldDB" id="A0A6A6QIX4"/>
<name>A0A6A6QIX4_9PEZI</name>
<feature type="region of interest" description="Disordered" evidence="1">
    <location>
        <begin position="272"/>
        <end position="308"/>
    </location>
</feature>
<dbReference type="PANTHER" id="PTHR47332:SF4">
    <property type="entry name" value="SET DOMAIN-CONTAINING PROTEIN 5"/>
    <property type="match status" value="1"/>
</dbReference>
<evidence type="ECO:0000313" key="4">
    <source>
        <dbReference type="Proteomes" id="UP000799750"/>
    </source>
</evidence>
<dbReference type="EMBL" id="MU004195">
    <property type="protein sequence ID" value="KAF2491613.1"/>
    <property type="molecule type" value="Genomic_DNA"/>
</dbReference>
<dbReference type="InterPro" id="IPR053185">
    <property type="entry name" value="SET_domain_protein"/>
</dbReference>
<evidence type="ECO:0000256" key="1">
    <source>
        <dbReference type="SAM" id="MobiDB-lite"/>
    </source>
</evidence>